<proteinExistence type="predicted"/>
<dbReference type="Proteomes" id="UP000184192">
    <property type="component" value="Unassembled WGS sequence"/>
</dbReference>
<dbReference type="AlphaFoldDB" id="A0A1M6FJB8"/>
<keyword evidence="2" id="KW-1185">Reference proteome</keyword>
<name>A0A1M6FJB8_9BACE</name>
<evidence type="ECO:0000313" key="2">
    <source>
        <dbReference type="Proteomes" id="UP000184192"/>
    </source>
</evidence>
<sequence length="83" mass="9721">MYVIMEVMKMDEMDRKQIDHLVNIYRVMNQKTFGFRFSATIVGGRTRLQRLIEKGEIRTEKKSVSQNGKLYCNASDVLRYAVA</sequence>
<reference evidence="2" key="1">
    <citation type="submission" date="2016-11" db="EMBL/GenBank/DDBJ databases">
        <authorList>
            <person name="Varghese N."/>
            <person name="Submissions S."/>
        </authorList>
    </citation>
    <scope>NUCLEOTIDE SEQUENCE [LARGE SCALE GENOMIC DNA]</scope>
    <source>
        <strain evidence="2">DSM 26884</strain>
    </source>
</reference>
<accession>A0A1M6FJB8</accession>
<evidence type="ECO:0000313" key="1">
    <source>
        <dbReference type="EMBL" id="SHI97712.1"/>
    </source>
</evidence>
<protein>
    <submittedName>
        <fullName evidence="1">Uncharacterized protein</fullName>
    </submittedName>
</protein>
<gene>
    <name evidence="1" type="ORF">SAMN05444350_11260</name>
</gene>
<organism evidence="1 2">
    <name type="scientific">Bacteroides stercorirosoris</name>
    <dbReference type="NCBI Taxonomy" id="871324"/>
    <lineage>
        <taxon>Bacteria</taxon>
        <taxon>Pseudomonadati</taxon>
        <taxon>Bacteroidota</taxon>
        <taxon>Bacteroidia</taxon>
        <taxon>Bacteroidales</taxon>
        <taxon>Bacteroidaceae</taxon>
        <taxon>Bacteroides</taxon>
    </lineage>
</organism>
<dbReference type="eggNOG" id="ENOG502ZKMP">
    <property type="taxonomic scope" value="Bacteria"/>
</dbReference>
<dbReference type="EMBL" id="FQZN01000012">
    <property type="protein sequence ID" value="SHI97712.1"/>
    <property type="molecule type" value="Genomic_DNA"/>
</dbReference>